<dbReference type="Pfam" id="PF20160">
    <property type="entry name" value="C-JID"/>
    <property type="match status" value="1"/>
</dbReference>
<keyword evidence="5" id="KW-0611">Plant defense</keyword>
<proteinExistence type="predicted"/>
<dbReference type="SUPFAM" id="SSF52200">
    <property type="entry name" value="Toll/Interleukin receptor TIR domain"/>
    <property type="match status" value="1"/>
</dbReference>
<keyword evidence="11" id="KW-1185">Reference proteome</keyword>
<dbReference type="InterPro" id="IPR044974">
    <property type="entry name" value="Disease_R_plants"/>
</dbReference>
<dbReference type="PROSITE" id="PS50104">
    <property type="entry name" value="TIR"/>
    <property type="match status" value="1"/>
</dbReference>
<gene>
    <name evidence="9" type="ordered locus">MTR_1g052170</name>
</gene>
<accession>A0A072VIA7</accession>
<dbReference type="PRINTS" id="PR00364">
    <property type="entry name" value="DISEASERSIST"/>
</dbReference>
<evidence type="ECO:0000256" key="3">
    <source>
        <dbReference type="ARBA" id="ARBA00022737"/>
    </source>
</evidence>
<evidence type="ECO:0000256" key="2">
    <source>
        <dbReference type="ARBA" id="ARBA00022614"/>
    </source>
</evidence>
<dbReference type="Gene3D" id="1.10.8.430">
    <property type="entry name" value="Helical domain of apoptotic protease-activating factors"/>
    <property type="match status" value="1"/>
</dbReference>
<dbReference type="PANTHER" id="PTHR11017:SF479">
    <property type="entry name" value="DISEASE RESISTANCE PROTEIN (TIR-NBS-LRR CLASS) FAMILY"/>
    <property type="match status" value="1"/>
</dbReference>
<evidence type="ECO:0000256" key="7">
    <source>
        <dbReference type="ARBA" id="ARBA00047304"/>
    </source>
</evidence>
<dbReference type="InterPro" id="IPR045344">
    <property type="entry name" value="C-JID"/>
</dbReference>
<dbReference type="InterPro" id="IPR032675">
    <property type="entry name" value="LRR_dom_sf"/>
</dbReference>
<dbReference type="EnsemblPlants" id="KEH41547">
    <property type="protein sequence ID" value="KEH41547"/>
    <property type="gene ID" value="MTR_1g052170"/>
</dbReference>
<dbReference type="HOGENOM" id="CLU_001561_0_0_1"/>
<keyword evidence="6" id="KW-0520">NAD</keyword>
<dbReference type="InterPro" id="IPR035897">
    <property type="entry name" value="Toll_tir_struct_dom_sf"/>
</dbReference>
<dbReference type="PANTHER" id="PTHR11017">
    <property type="entry name" value="LEUCINE-RICH REPEAT-CONTAINING PROTEIN"/>
    <property type="match status" value="1"/>
</dbReference>
<name>A0A072VIA7_MEDTR</name>
<dbReference type="Gene3D" id="3.80.10.10">
    <property type="entry name" value="Ribonuclease Inhibitor"/>
    <property type="match status" value="2"/>
</dbReference>
<reference evidence="10" key="3">
    <citation type="submission" date="2015-04" db="UniProtKB">
        <authorList>
            <consortium name="EnsemblPlants"/>
        </authorList>
    </citation>
    <scope>IDENTIFICATION</scope>
    <source>
        <strain evidence="10">cv. Jemalong A17</strain>
    </source>
</reference>
<dbReference type="GO" id="GO:0043531">
    <property type="term" value="F:ADP binding"/>
    <property type="evidence" value="ECO:0007669"/>
    <property type="project" value="InterPro"/>
</dbReference>
<organism evidence="9 11">
    <name type="scientific">Medicago truncatula</name>
    <name type="common">Barrel medic</name>
    <name type="synonym">Medicago tribuloides</name>
    <dbReference type="NCBI Taxonomy" id="3880"/>
    <lineage>
        <taxon>Eukaryota</taxon>
        <taxon>Viridiplantae</taxon>
        <taxon>Streptophyta</taxon>
        <taxon>Embryophyta</taxon>
        <taxon>Tracheophyta</taxon>
        <taxon>Spermatophyta</taxon>
        <taxon>Magnoliopsida</taxon>
        <taxon>eudicotyledons</taxon>
        <taxon>Gunneridae</taxon>
        <taxon>Pentapetalae</taxon>
        <taxon>rosids</taxon>
        <taxon>fabids</taxon>
        <taxon>Fabales</taxon>
        <taxon>Fabaceae</taxon>
        <taxon>Papilionoideae</taxon>
        <taxon>50 kb inversion clade</taxon>
        <taxon>NPAAA clade</taxon>
        <taxon>Hologalegina</taxon>
        <taxon>IRL clade</taxon>
        <taxon>Trifolieae</taxon>
        <taxon>Medicago</taxon>
    </lineage>
</organism>
<keyword evidence="3" id="KW-0677">Repeat</keyword>
<dbReference type="Pfam" id="PF23282">
    <property type="entry name" value="WHD_ROQ1"/>
    <property type="match status" value="1"/>
</dbReference>
<evidence type="ECO:0000313" key="11">
    <source>
        <dbReference type="Proteomes" id="UP000002051"/>
    </source>
</evidence>
<dbReference type="STRING" id="3880.A0A072VIA7"/>
<evidence type="ECO:0000256" key="4">
    <source>
        <dbReference type="ARBA" id="ARBA00022801"/>
    </source>
</evidence>
<reference evidence="9 11" key="1">
    <citation type="journal article" date="2011" name="Nature">
        <title>The Medicago genome provides insight into the evolution of rhizobial symbioses.</title>
        <authorList>
            <person name="Young N.D."/>
            <person name="Debelle F."/>
            <person name="Oldroyd G.E."/>
            <person name="Geurts R."/>
            <person name="Cannon S.B."/>
            <person name="Udvardi M.K."/>
            <person name="Benedito V.A."/>
            <person name="Mayer K.F."/>
            <person name="Gouzy J."/>
            <person name="Schoof H."/>
            <person name="Van de Peer Y."/>
            <person name="Proost S."/>
            <person name="Cook D.R."/>
            <person name="Meyers B.C."/>
            <person name="Spannagl M."/>
            <person name="Cheung F."/>
            <person name="De Mita S."/>
            <person name="Krishnakumar V."/>
            <person name="Gundlach H."/>
            <person name="Zhou S."/>
            <person name="Mudge J."/>
            <person name="Bharti A.K."/>
            <person name="Murray J.D."/>
            <person name="Naoumkina M.A."/>
            <person name="Rosen B."/>
            <person name="Silverstein K.A."/>
            <person name="Tang H."/>
            <person name="Rombauts S."/>
            <person name="Zhao P.X."/>
            <person name="Zhou P."/>
            <person name="Barbe V."/>
            <person name="Bardou P."/>
            <person name="Bechner M."/>
            <person name="Bellec A."/>
            <person name="Berger A."/>
            <person name="Berges H."/>
            <person name="Bidwell S."/>
            <person name="Bisseling T."/>
            <person name="Choisne N."/>
            <person name="Couloux A."/>
            <person name="Denny R."/>
            <person name="Deshpande S."/>
            <person name="Dai X."/>
            <person name="Doyle J.J."/>
            <person name="Dudez A.M."/>
            <person name="Farmer A.D."/>
            <person name="Fouteau S."/>
            <person name="Franken C."/>
            <person name="Gibelin C."/>
            <person name="Gish J."/>
            <person name="Goldstein S."/>
            <person name="Gonzalez A.J."/>
            <person name="Green P.J."/>
            <person name="Hallab A."/>
            <person name="Hartog M."/>
            <person name="Hua A."/>
            <person name="Humphray S.J."/>
            <person name="Jeong D.H."/>
            <person name="Jing Y."/>
            <person name="Jocker A."/>
            <person name="Kenton S.M."/>
            <person name="Kim D.J."/>
            <person name="Klee K."/>
            <person name="Lai H."/>
            <person name="Lang C."/>
            <person name="Lin S."/>
            <person name="Macmil S.L."/>
            <person name="Magdelenat G."/>
            <person name="Matthews L."/>
            <person name="McCorrison J."/>
            <person name="Monaghan E.L."/>
            <person name="Mun J.H."/>
            <person name="Najar F.Z."/>
            <person name="Nicholson C."/>
            <person name="Noirot C."/>
            <person name="O'Bleness M."/>
            <person name="Paule C.R."/>
            <person name="Poulain J."/>
            <person name="Prion F."/>
            <person name="Qin B."/>
            <person name="Qu C."/>
            <person name="Retzel E.F."/>
            <person name="Riddle C."/>
            <person name="Sallet E."/>
            <person name="Samain S."/>
            <person name="Samson N."/>
            <person name="Sanders I."/>
            <person name="Saurat O."/>
            <person name="Scarpelli C."/>
            <person name="Schiex T."/>
            <person name="Segurens B."/>
            <person name="Severin A.J."/>
            <person name="Sherrier D.J."/>
            <person name="Shi R."/>
            <person name="Sims S."/>
            <person name="Singer S.R."/>
            <person name="Sinharoy S."/>
            <person name="Sterck L."/>
            <person name="Viollet A."/>
            <person name="Wang B.B."/>
            <person name="Wang K."/>
            <person name="Wang M."/>
            <person name="Wang X."/>
            <person name="Warfsmann J."/>
            <person name="Weissenbach J."/>
            <person name="White D.D."/>
            <person name="White J.D."/>
            <person name="Wiley G.B."/>
            <person name="Wincker P."/>
            <person name="Xing Y."/>
            <person name="Yang L."/>
            <person name="Yao Z."/>
            <person name="Ying F."/>
            <person name="Zhai J."/>
            <person name="Zhou L."/>
            <person name="Zuber A."/>
            <person name="Denarie J."/>
            <person name="Dixon R.A."/>
            <person name="May G.D."/>
            <person name="Schwartz D.C."/>
            <person name="Rogers J."/>
            <person name="Quetier F."/>
            <person name="Town C.D."/>
            <person name="Roe B.A."/>
        </authorList>
    </citation>
    <scope>NUCLEOTIDE SEQUENCE [LARGE SCALE GENOMIC DNA]</scope>
    <source>
        <strain evidence="9">A17</strain>
        <strain evidence="10 11">cv. Jemalong A17</strain>
    </source>
</reference>
<dbReference type="EC" id="3.2.2.6" evidence="1"/>
<dbReference type="InterPro" id="IPR027417">
    <property type="entry name" value="P-loop_NTPase"/>
</dbReference>
<dbReference type="GO" id="GO:0007165">
    <property type="term" value="P:signal transduction"/>
    <property type="evidence" value="ECO:0007669"/>
    <property type="project" value="InterPro"/>
</dbReference>
<comment type="catalytic activity">
    <reaction evidence="7">
        <text>NAD(+) + H2O = ADP-D-ribose + nicotinamide + H(+)</text>
        <dbReference type="Rhea" id="RHEA:16301"/>
        <dbReference type="ChEBI" id="CHEBI:15377"/>
        <dbReference type="ChEBI" id="CHEBI:15378"/>
        <dbReference type="ChEBI" id="CHEBI:17154"/>
        <dbReference type="ChEBI" id="CHEBI:57540"/>
        <dbReference type="ChEBI" id="CHEBI:57967"/>
        <dbReference type="EC" id="3.2.2.6"/>
    </reaction>
    <physiologicalReaction direction="left-to-right" evidence="7">
        <dbReference type="Rhea" id="RHEA:16302"/>
    </physiologicalReaction>
</comment>
<dbReference type="InterPro" id="IPR058192">
    <property type="entry name" value="WHD_ROQ1-like"/>
</dbReference>
<dbReference type="EMBL" id="CM001217">
    <property type="protein sequence ID" value="KEH41547.1"/>
    <property type="molecule type" value="Genomic_DNA"/>
</dbReference>
<dbReference type="InterPro" id="IPR000157">
    <property type="entry name" value="TIR_dom"/>
</dbReference>
<evidence type="ECO:0000313" key="9">
    <source>
        <dbReference type="EMBL" id="KEH41547.1"/>
    </source>
</evidence>
<dbReference type="SUPFAM" id="SSF52058">
    <property type="entry name" value="L domain-like"/>
    <property type="match status" value="1"/>
</dbReference>
<protein>
    <recommendedName>
        <fullName evidence="1">ADP-ribosyl cyclase/cyclic ADP-ribose hydrolase</fullName>
        <ecNumber evidence="1">3.2.2.6</ecNumber>
    </recommendedName>
</protein>
<dbReference type="SUPFAM" id="SSF52540">
    <property type="entry name" value="P-loop containing nucleoside triphosphate hydrolases"/>
    <property type="match status" value="1"/>
</dbReference>
<dbReference type="GO" id="GO:0006952">
    <property type="term" value="P:defense response"/>
    <property type="evidence" value="ECO:0007669"/>
    <property type="project" value="UniProtKB-KW"/>
</dbReference>
<dbReference type="GO" id="GO:0061809">
    <property type="term" value="F:NAD+ nucleosidase activity, cyclic ADP-ribose generating"/>
    <property type="evidence" value="ECO:0007669"/>
    <property type="project" value="UniProtKB-EC"/>
</dbReference>
<evidence type="ECO:0000256" key="5">
    <source>
        <dbReference type="ARBA" id="ARBA00022821"/>
    </source>
</evidence>
<sequence length="1246" mass="142588">MASSSSSFGVSHSSSKQHNVFLSFRGEDTRYNFTSHLYAALCGKKIRTFVDDEEIERGDNISPTLLSAIESSKICVIIFSQDYASSSWCLDELVKIIECSEKKKLVVIPVFYHIDASHVRHQRGTYGDAFAKHEDRFRDNLTKVHMWRTALHKAANLAGWVSEKNRSEAVLIKEIVEVILDKLKCMSPHVQNKGLVGISVHVAHVESMLCSGSADVHIIGIWGMGGIGKTTIADAVFTKVSYQYERYYFAANVREKWGNRIKLQNEVMADVLEDQSIKISTPTMSSAFAVERLKCKKVLVVLDDVSLSEQIEYLVGGRDWFGPGSRIIVTTRNKEVFNSGVDEVYQVTVLNSHEALKLFSLNAFQQDSPLIEYQNLSERAVGYAKGIPLALKVMLSALEKLKKYPKAEIYDVLRLSYEGLDPEEQNIFLDIACCLKGQTKSQITSILDACDFSTEIGMRSLEDKSLVTVSKNNTVQMHDLIQEMGRFVESEKKPGERKRLWDPKEIYDVFKHNRGFESIECVVLDMSQIKELTLSPQTFQRTHRLRVLIFYIPSSDTRRINVHISRGLNCMPLEISYFRWDCFPLKSLPPQFCAEKLVELDIKHSRIGKLWDGVQDLVNLKSLCLSGCKNLVELSDLSLASKLEKVHLDDCASLLNVPSYILSLDSLLALNLRDCKQLCYIESEKPSRSLRWLNLRGCSRLVRYSVFSEELEYLNLDFTAIEELPHNLNLLPKRFRSMPKLPLLLQDLNASNCISLETVSNSGITMLQDSFGKLNKRTLLTQIHKEEQMSIRHRDYLGRFEFHNCIKLDQIARMTVTEEALIRIQLAAYLSSKIQVFSDPYCQVDDKVSKNFDHEDFLYVSRPFYSILLGNKVPDWFLHKETNSLFITIEFSERWNLLCRCRGFAFCLVLGASESNKNIHRTGLIAGCRYNFGGKYKGTSILKSSYSDAKSDQVWLWYDQILEVADFPRTIPWKVYFEFFVRSGCSGSIVKQCGIQPLYAPFDIMQSSHEEVNREGKTPYHELEYKKDPRNYWLLRHYAHPPDGLGFPSKQQRISGCHDGHFMEPIPSTYCAENVVDIHMEHNHAEVFVNFGLIRSDNIDIFSSLWRLSLSDCNVENFPFRIANLSRLERLLISNCKSLRSLSKLPPSFKFLSVFGCTSLKTVEFAKEYIMVVDVIFCAEERTRVIEVEKVSRIQVTDPLANARSWTMLKFGSSMVIEFHVASILELLNVERRDCCTIEVTVKELV</sequence>
<keyword evidence="4" id="KW-0378">Hydrolase</keyword>
<reference evidence="9 11" key="2">
    <citation type="journal article" date="2014" name="BMC Genomics">
        <title>An improved genome release (version Mt4.0) for the model legume Medicago truncatula.</title>
        <authorList>
            <person name="Tang H."/>
            <person name="Krishnakumar V."/>
            <person name="Bidwell S."/>
            <person name="Rosen B."/>
            <person name="Chan A."/>
            <person name="Zhou S."/>
            <person name="Gentzbittel L."/>
            <person name="Childs K.L."/>
            <person name="Yandell M."/>
            <person name="Gundlach H."/>
            <person name="Mayer K.F."/>
            <person name="Schwartz D.C."/>
            <person name="Town C.D."/>
        </authorList>
    </citation>
    <scope>GENOME REANNOTATION</scope>
    <source>
        <strain evidence="9">A17</strain>
        <strain evidence="10 11">cv. Jemalong A17</strain>
    </source>
</reference>
<dbReference type="InterPro" id="IPR042197">
    <property type="entry name" value="Apaf_helical"/>
</dbReference>
<dbReference type="Proteomes" id="UP000002051">
    <property type="component" value="Unassembled WGS sequence"/>
</dbReference>
<keyword evidence="2" id="KW-0433">Leucine-rich repeat</keyword>
<evidence type="ECO:0000256" key="1">
    <source>
        <dbReference type="ARBA" id="ARBA00011982"/>
    </source>
</evidence>
<dbReference type="SUPFAM" id="SSF46785">
    <property type="entry name" value="Winged helix' DNA-binding domain"/>
    <property type="match status" value="1"/>
</dbReference>
<feature type="domain" description="TIR" evidence="8">
    <location>
        <begin position="16"/>
        <end position="183"/>
    </location>
</feature>
<dbReference type="InterPro" id="IPR036390">
    <property type="entry name" value="WH_DNA-bd_sf"/>
</dbReference>
<evidence type="ECO:0000256" key="6">
    <source>
        <dbReference type="ARBA" id="ARBA00023027"/>
    </source>
</evidence>
<dbReference type="FunFam" id="3.40.50.10140:FF:000007">
    <property type="entry name" value="Disease resistance protein (TIR-NBS-LRR class)"/>
    <property type="match status" value="1"/>
</dbReference>
<dbReference type="Gene3D" id="3.40.50.10140">
    <property type="entry name" value="Toll/interleukin-1 receptor homology (TIR) domain"/>
    <property type="match status" value="1"/>
</dbReference>
<dbReference type="Pfam" id="PF00931">
    <property type="entry name" value="NB-ARC"/>
    <property type="match status" value="1"/>
</dbReference>
<dbReference type="InterPro" id="IPR002182">
    <property type="entry name" value="NB-ARC"/>
</dbReference>
<evidence type="ECO:0000259" key="8">
    <source>
        <dbReference type="PROSITE" id="PS50104"/>
    </source>
</evidence>
<dbReference type="Pfam" id="PF01582">
    <property type="entry name" value="TIR"/>
    <property type="match status" value="1"/>
</dbReference>
<evidence type="ECO:0000313" key="10">
    <source>
        <dbReference type="EnsemblPlants" id="KEH41547"/>
    </source>
</evidence>
<dbReference type="AlphaFoldDB" id="A0A072VIA7"/>
<dbReference type="SMART" id="SM00255">
    <property type="entry name" value="TIR"/>
    <property type="match status" value="1"/>
</dbReference>
<dbReference type="Gene3D" id="3.40.50.300">
    <property type="entry name" value="P-loop containing nucleotide triphosphate hydrolases"/>
    <property type="match status" value="1"/>
</dbReference>